<evidence type="ECO:0000313" key="8">
    <source>
        <dbReference type="Proteomes" id="UP000310314"/>
    </source>
</evidence>
<protein>
    <submittedName>
        <fullName evidence="7">DNA repair protein</fullName>
    </submittedName>
</protein>
<keyword evidence="8" id="KW-1185">Reference proteome</keyword>
<dbReference type="InterPro" id="IPR020891">
    <property type="entry name" value="UPF0758_CS"/>
</dbReference>
<dbReference type="Gene3D" id="3.40.140.10">
    <property type="entry name" value="Cytidine Deaminase, domain 2"/>
    <property type="match status" value="1"/>
</dbReference>
<proteinExistence type="predicted"/>
<dbReference type="OrthoDB" id="9804482at2"/>
<reference evidence="7 8" key="1">
    <citation type="submission" date="2019-05" db="EMBL/GenBank/DDBJ databases">
        <authorList>
            <person name="Zhang J.-Y."/>
            <person name="Feg X."/>
            <person name="Du Z.-J."/>
        </authorList>
    </citation>
    <scope>NUCLEOTIDE SEQUENCE [LARGE SCALE GENOMIC DNA]</scope>
    <source>
        <strain evidence="7 8">RZ26</strain>
    </source>
</reference>
<sequence>MERANEISISYKQNRKEDDVLKISSSYDANRILFNSWDHENIELFETFKIVLLSNDNVVKGISTLSTGGLTGTLVDIRILFSIALKTLSTGIILAHNHPSGKLKPSDSDIRLTQKISKAGDLLDIKVLDHLIICPNNEYFSFADNGLI</sequence>
<dbReference type="PANTHER" id="PTHR30471:SF3">
    <property type="entry name" value="UPF0758 PROTEIN YEES-RELATED"/>
    <property type="match status" value="1"/>
</dbReference>
<evidence type="ECO:0000313" key="7">
    <source>
        <dbReference type="EMBL" id="TMM58433.1"/>
    </source>
</evidence>
<accession>A0A5S3PTY7</accession>
<comment type="caution">
    <text evidence="7">The sequence shown here is derived from an EMBL/GenBank/DDBJ whole genome shotgun (WGS) entry which is preliminary data.</text>
</comment>
<evidence type="ECO:0000259" key="6">
    <source>
        <dbReference type="PROSITE" id="PS50249"/>
    </source>
</evidence>
<keyword evidence="5" id="KW-0482">Metalloprotease</keyword>
<dbReference type="Pfam" id="PF04002">
    <property type="entry name" value="RadC"/>
    <property type="match status" value="1"/>
</dbReference>
<dbReference type="GO" id="GO:0006508">
    <property type="term" value="P:proteolysis"/>
    <property type="evidence" value="ECO:0007669"/>
    <property type="project" value="UniProtKB-KW"/>
</dbReference>
<dbReference type="PANTHER" id="PTHR30471">
    <property type="entry name" value="DNA REPAIR PROTEIN RADC"/>
    <property type="match status" value="1"/>
</dbReference>
<dbReference type="PROSITE" id="PS01302">
    <property type="entry name" value="UPF0758"/>
    <property type="match status" value="1"/>
</dbReference>
<feature type="domain" description="MPN" evidence="6">
    <location>
        <begin position="22"/>
        <end position="148"/>
    </location>
</feature>
<evidence type="ECO:0000256" key="2">
    <source>
        <dbReference type="ARBA" id="ARBA00022723"/>
    </source>
</evidence>
<dbReference type="EMBL" id="VATY01000001">
    <property type="protein sequence ID" value="TMM58433.1"/>
    <property type="molecule type" value="Genomic_DNA"/>
</dbReference>
<evidence type="ECO:0000256" key="1">
    <source>
        <dbReference type="ARBA" id="ARBA00022670"/>
    </source>
</evidence>
<dbReference type="RefSeq" id="WP_138656366.1">
    <property type="nucleotide sequence ID" value="NZ_VATY01000001.1"/>
</dbReference>
<dbReference type="InterPro" id="IPR001405">
    <property type="entry name" value="UPF0758"/>
</dbReference>
<evidence type="ECO:0000256" key="4">
    <source>
        <dbReference type="ARBA" id="ARBA00022833"/>
    </source>
</evidence>
<dbReference type="GO" id="GO:0008237">
    <property type="term" value="F:metallopeptidase activity"/>
    <property type="evidence" value="ECO:0007669"/>
    <property type="project" value="UniProtKB-KW"/>
</dbReference>
<keyword evidence="3" id="KW-0378">Hydrolase</keyword>
<keyword evidence="4" id="KW-0862">Zinc</keyword>
<keyword evidence="1" id="KW-0645">Protease</keyword>
<name>A0A5S3PTY7_9FLAO</name>
<keyword evidence="2" id="KW-0479">Metal-binding</keyword>
<dbReference type="InterPro" id="IPR037518">
    <property type="entry name" value="MPN"/>
</dbReference>
<dbReference type="InterPro" id="IPR025657">
    <property type="entry name" value="RadC_JAB"/>
</dbReference>
<dbReference type="PROSITE" id="PS50249">
    <property type="entry name" value="MPN"/>
    <property type="match status" value="1"/>
</dbReference>
<evidence type="ECO:0000256" key="5">
    <source>
        <dbReference type="ARBA" id="ARBA00023049"/>
    </source>
</evidence>
<evidence type="ECO:0000256" key="3">
    <source>
        <dbReference type="ARBA" id="ARBA00022801"/>
    </source>
</evidence>
<gene>
    <name evidence="7" type="ORF">FEE95_03105</name>
</gene>
<dbReference type="AlphaFoldDB" id="A0A5S3PTY7"/>
<dbReference type="CDD" id="cd08071">
    <property type="entry name" value="MPN_DUF2466"/>
    <property type="match status" value="1"/>
</dbReference>
<organism evidence="7 8">
    <name type="scientific">Maribacter algarum</name>
    <name type="common">ex Zhang et al. 2020</name>
    <dbReference type="NCBI Taxonomy" id="2578118"/>
    <lineage>
        <taxon>Bacteria</taxon>
        <taxon>Pseudomonadati</taxon>
        <taxon>Bacteroidota</taxon>
        <taxon>Flavobacteriia</taxon>
        <taxon>Flavobacteriales</taxon>
        <taxon>Flavobacteriaceae</taxon>
        <taxon>Maribacter</taxon>
    </lineage>
</organism>
<dbReference type="Proteomes" id="UP000310314">
    <property type="component" value="Unassembled WGS sequence"/>
</dbReference>
<dbReference type="GO" id="GO:0046872">
    <property type="term" value="F:metal ion binding"/>
    <property type="evidence" value="ECO:0007669"/>
    <property type="project" value="UniProtKB-KW"/>
</dbReference>